<keyword evidence="1" id="KW-0614">Plasmid</keyword>
<organism evidence="1 2">
    <name type="scientific">Yersinia pseudotuberculosis serotype O:1b (strain IP 31758)</name>
    <dbReference type="NCBI Taxonomy" id="349747"/>
    <lineage>
        <taxon>Bacteria</taxon>
        <taxon>Pseudomonadati</taxon>
        <taxon>Pseudomonadota</taxon>
        <taxon>Gammaproteobacteria</taxon>
        <taxon>Enterobacterales</taxon>
        <taxon>Yersiniaceae</taxon>
        <taxon>Yersinia</taxon>
    </lineage>
</organism>
<geneLocation type="plasmid" evidence="2">
    <name>plasmid_153kb</name>
</geneLocation>
<dbReference type="RefSeq" id="WP_011988496.1">
    <property type="nucleotide sequence ID" value="NC_009705.1"/>
</dbReference>
<gene>
    <name evidence="1" type="ordered locus">YpsIP31758_B0045</name>
</gene>
<dbReference type="Proteomes" id="UP000002412">
    <property type="component" value="Plasmid p_153kb"/>
</dbReference>
<accession>A0A0U1QTE3</accession>
<name>A0A0U1QTE3_YERP3</name>
<proteinExistence type="predicted"/>
<sequence length="83" mass="9841">MNTEFVGMSEFKRLIVSAGIKEITLLFRDNLWHLVAFNFERQTAFMLKERRGKEVAKTWTRIDRAVNFLIEMEVNKFTVVISK</sequence>
<dbReference type="EMBL" id="CP000719">
    <property type="protein sequence ID" value="ABS45652.1"/>
    <property type="molecule type" value="Genomic_DNA"/>
</dbReference>
<dbReference type="KEGG" id="ypi:YpsIP31758_B0045"/>
<protein>
    <submittedName>
        <fullName evidence="1">Uncharacterized protein</fullName>
    </submittedName>
</protein>
<dbReference type="AlphaFoldDB" id="A0A0U1QTE3"/>
<reference evidence="1 2" key="1">
    <citation type="journal article" date="2007" name="PLoS Genet.">
        <title>The complete genome sequence of Yersinia pseudotuberculosis IP31758, the causative agent of Far East scarlet-like fever.</title>
        <authorList>
            <person name="Eppinger M."/>
            <person name="Rosovitz M.J."/>
            <person name="Fricke W.F."/>
            <person name="Rasko D.A."/>
            <person name="Kokorina G."/>
            <person name="Fayolle C."/>
            <person name="Lindler L.E."/>
            <person name="Carniel E."/>
            <person name="Ravel J."/>
        </authorList>
    </citation>
    <scope>NUCLEOTIDE SEQUENCE [LARGE SCALE GENOMIC DNA]</scope>
    <source>
        <strain evidence="1 2">IP 31758</strain>
        <plasmid evidence="2">Plasmid plasmid_153kb</plasmid>
    </source>
</reference>
<dbReference type="HOGENOM" id="CLU_186668_0_0_6"/>
<evidence type="ECO:0000313" key="2">
    <source>
        <dbReference type="Proteomes" id="UP000002412"/>
    </source>
</evidence>
<evidence type="ECO:0000313" key="1">
    <source>
        <dbReference type="EMBL" id="ABS45652.1"/>
    </source>
</evidence>